<comment type="similarity">
    <text evidence="8">Belongs to the TRAFAC class dynamin-like GTPase superfamily. GB1/RHD3 GTPase family. RHD3 subfamily.</text>
</comment>
<dbReference type="GO" id="GO:0016320">
    <property type="term" value="P:endoplasmic reticulum membrane fusion"/>
    <property type="evidence" value="ECO:0007669"/>
    <property type="project" value="EnsemblFungi"/>
</dbReference>
<proteinExistence type="inferred from homology"/>
<feature type="topological domain" description="Cytoplasmic" evidence="8">
    <location>
        <begin position="1"/>
        <end position="673"/>
    </location>
</feature>
<dbReference type="InterPro" id="IPR030386">
    <property type="entry name" value="G_GB1_RHD3_dom"/>
</dbReference>
<dbReference type="OrthoDB" id="1597724at2759"/>
<keyword evidence="5 8" id="KW-1133">Transmembrane helix</keyword>
<dbReference type="Pfam" id="PF20428">
    <property type="entry name" value="Sey1_3HB"/>
    <property type="match status" value="1"/>
</dbReference>
<dbReference type="STRING" id="1198029.A0A1U7LLY7"/>
<dbReference type="Proteomes" id="UP000186594">
    <property type="component" value="Unassembled WGS sequence"/>
</dbReference>
<feature type="topological domain" description="Cytoplasmic" evidence="8">
    <location>
        <begin position="719"/>
        <end position="772"/>
    </location>
</feature>
<dbReference type="FunFam" id="3.40.50.300:FF:000727">
    <property type="entry name" value="Protein SEY1 homolog"/>
    <property type="match status" value="1"/>
</dbReference>
<keyword evidence="4 8" id="KW-0256">Endoplasmic reticulum</keyword>
<evidence type="ECO:0000256" key="6">
    <source>
        <dbReference type="ARBA" id="ARBA00023134"/>
    </source>
</evidence>
<evidence type="ECO:0000256" key="7">
    <source>
        <dbReference type="ARBA" id="ARBA00023136"/>
    </source>
</evidence>
<dbReference type="SUPFAM" id="SSF52540">
    <property type="entry name" value="P-loop containing nucleoside triphosphate hydrolases"/>
    <property type="match status" value="1"/>
</dbReference>
<keyword evidence="12" id="KW-1185">Reference proteome</keyword>
<keyword evidence="2 8" id="KW-0547">Nucleotide-binding</keyword>
<dbReference type="InterPro" id="IPR046758">
    <property type="entry name" value="Sey1/RHD3-like_3HB"/>
</dbReference>
<dbReference type="OMA" id="PIIKMTE"/>
<evidence type="ECO:0000256" key="1">
    <source>
        <dbReference type="ARBA" id="ARBA00022692"/>
    </source>
</evidence>
<evidence type="ECO:0000256" key="4">
    <source>
        <dbReference type="ARBA" id="ARBA00022824"/>
    </source>
</evidence>
<dbReference type="GO" id="GO:0048309">
    <property type="term" value="P:endoplasmic reticulum inheritance"/>
    <property type="evidence" value="ECO:0007669"/>
    <property type="project" value="EnsemblFungi"/>
</dbReference>
<name>A0A1U7LLY7_NEOID</name>
<protein>
    <submittedName>
        <fullName evidence="11">Protein SEY1</fullName>
    </submittedName>
</protein>
<keyword evidence="1 8" id="KW-0812">Transmembrane</keyword>
<keyword evidence="6 8" id="KW-0342">GTP-binding</keyword>
<evidence type="ECO:0000256" key="8">
    <source>
        <dbReference type="HAMAP-Rule" id="MF_03109"/>
    </source>
</evidence>
<dbReference type="AlphaFoldDB" id="A0A1U7LLY7"/>
<keyword evidence="7 8" id="KW-0472">Membrane</keyword>
<dbReference type="PROSITE" id="PS51715">
    <property type="entry name" value="G_GB1_RHD3"/>
    <property type="match status" value="1"/>
</dbReference>
<evidence type="ECO:0000256" key="3">
    <source>
        <dbReference type="ARBA" id="ARBA00022801"/>
    </source>
</evidence>
<dbReference type="Gene3D" id="3.40.50.300">
    <property type="entry name" value="P-loop containing nucleotide triphosphate hydrolases"/>
    <property type="match status" value="1"/>
</dbReference>
<dbReference type="Pfam" id="PF05879">
    <property type="entry name" value="RHD3_GTPase"/>
    <property type="match status" value="1"/>
</dbReference>
<evidence type="ECO:0000313" key="12">
    <source>
        <dbReference type="Proteomes" id="UP000186594"/>
    </source>
</evidence>
<evidence type="ECO:0000259" key="10">
    <source>
        <dbReference type="PROSITE" id="PS51715"/>
    </source>
</evidence>
<keyword evidence="8" id="KW-0175">Coiled coil</keyword>
<reference evidence="11 12" key="1">
    <citation type="submission" date="2016-04" db="EMBL/GenBank/DDBJ databases">
        <title>Evolutionary innovation and constraint leading to complex multicellularity in the Ascomycota.</title>
        <authorList>
            <person name="Cisse O."/>
            <person name="Nguyen A."/>
            <person name="Hewitt D.A."/>
            <person name="Jedd G."/>
            <person name="Stajich J.E."/>
        </authorList>
    </citation>
    <scope>NUCLEOTIDE SEQUENCE [LARGE SCALE GENOMIC DNA]</scope>
    <source>
        <strain evidence="11 12">DAH-3</strain>
    </source>
</reference>
<dbReference type="CDD" id="cd01851">
    <property type="entry name" value="GBP"/>
    <property type="match status" value="1"/>
</dbReference>
<comment type="subcellular location">
    <subcellularLocation>
        <location evidence="8">Endoplasmic reticulum membrane</location>
        <topology evidence="8">Multi-pass membrane protein</topology>
    </subcellularLocation>
    <text evidence="8">Enriched in the cortical ER. Concentrated in punctae along the ER tubules.</text>
</comment>
<dbReference type="GO" id="GO:0005789">
    <property type="term" value="C:endoplasmic reticulum membrane"/>
    <property type="evidence" value="ECO:0007669"/>
    <property type="project" value="UniProtKB-SubCell"/>
</dbReference>
<feature type="topological domain" description="Lumenal" evidence="8">
    <location>
        <begin position="695"/>
        <end position="697"/>
    </location>
</feature>
<evidence type="ECO:0000256" key="5">
    <source>
        <dbReference type="ARBA" id="ARBA00022989"/>
    </source>
</evidence>
<feature type="binding site" evidence="8">
    <location>
        <begin position="62"/>
        <end position="69"/>
    </location>
    <ligand>
        <name>GTP</name>
        <dbReference type="ChEBI" id="CHEBI:37565"/>
    </ligand>
</feature>
<dbReference type="GO" id="GO:0005525">
    <property type="term" value="F:GTP binding"/>
    <property type="evidence" value="ECO:0007669"/>
    <property type="project" value="UniProtKB-UniRule"/>
</dbReference>
<feature type="domain" description="GB1/RHD3-type G" evidence="10">
    <location>
        <begin position="52"/>
        <end position="271"/>
    </location>
</feature>
<dbReference type="InterPro" id="IPR008803">
    <property type="entry name" value="RHD3/Sey1"/>
</dbReference>
<dbReference type="InterPro" id="IPR027417">
    <property type="entry name" value="P-loop_NTPase"/>
</dbReference>
<dbReference type="GO" id="GO:0003924">
    <property type="term" value="F:GTPase activity"/>
    <property type="evidence" value="ECO:0007669"/>
    <property type="project" value="UniProtKB-UniRule"/>
</dbReference>
<dbReference type="HAMAP" id="MF_03109">
    <property type="entry name" value="Sey1"/>
    <property type="match status" value="1"/>
</dbReference>
<feature type="coiled-coil region" evidence="8">
    <location>
        <begin position="453"/>
        <end position="489"/>
    </location>
</feature>
<keyword evidence="3 8" id="KW-0378">Hydrolase</keyword>
<dbReference type="EMBL" id="LXFE01001376">
    <property type="protein sequence ID" value="OLL23674.1"/>
    <property type="molecule type" value="Genomic_DNA"/>
</dbReference>
<dbReference type="PANTHER" id="PTHR45923:SF2">
    <property type="entry name" value="PROTEIN SEY1"/>
    <property type="match status" value="1"/>
</dbReference>
<comment type="caution">
    <text evidence="11">The sequence shown here is derived from an EMBL/GenBank/DDBJ whole genome shotgun (WGS) entry which is preliminary data.</text>
</comment>
<feature type="transmembrane region" description="Helical" evidence="9">
    <location>
        <begin position="699"/>
        <end position="720"/>
    </location>
</feature>
<dbReference type="GO" id="GO:0032541">
    <property type="term" value="C:cortical endoplasmic reticulum"/>
    <property type="evidence" value="ECO:0007669"/>
    <property type="project" value="EnsemblFungi"/>
</dbReference>
<evidence type="ECO:0000256" key="9">
    <source>
        <dbReference type="SAM" id="Phobius"/>
    </source>
</evidence>
<organism evidence="11 12">
    <name type="scientific">Neolecta irregularis (strain DAH-3)</name>
    <dbReference type="NCBI Taxonomy" id="1198029"/>
    <lineage>
        <taxon>Eukaryota</taxon>
        <taxon>Fungi</taxon>
        <taxon>Dikarya</taxon>
        <taxon>Ascomycota</taxon>
        <taxon>Taphrinomycotina</taxon>
        <taxon>Neolectales</taxon>
        <taxon>Neolectaceae</taxon>
        <taxon>Neolecta</taxon>
    </lineage>
</organism>
<sequence length="772" mass="88032">MHSVNGADSYSDNIQLISGEQEFTHGLFPGESLTLSDELPRYMAKVGLDHAGFNYNLIAVFGSQSTGKSTLLNKLFGTKFETMDEAARKQTTKVRGIWMSRGVNSNILIMDVEGTDGRERGDNQDFERKSALFSLATSEVIIVNLWEHQVGLYQGANMGLLKTVFEVNLQLFQKNSTKERSLLIFVIRDHVGTTPLSNLQTLIQADLTKIWSTLSKPAGLENCQIEEYFDFQFTALSHKILMPDKFDAEIAVLQKRFAEKSHKDYVFNPVYHKRIPADGLSVYASGIWTQIMSNKDLDLPTQQELLAQYRCDEISALAVEEFNRIIKVVEANSNAGRVIPDLGNFMTEAREAALKIFDTEASRYHNQVYQRKREDLRNKTDSRLHVLFVAQLSALHKSTITEFQSSIQSKLSSGSYDFANLLSTALLIAETRFIEQANKCNVEGAGWAFDVELDLLKTELEELGTKLRQEEVDRALNRTEKQIRNAIDEPISMVFKKPDLEMWDRVLSLFNDILDIEVERFLNHSKGFNATDEENESSVEELKRKAWLALRAKIDEEVSESNMLLKLRENFEDKFRYDSEGVPRVWKPSDDIDGYYRAARDEALKLIPLFSLFKLRDGSEPDIPIPQTETLSHSKLIQVLSASKQHDLSTRFKKSADALYVEAKRSTISNVSQVPLWIYGVMLALGWNELIALLRNPLYFLFIGLLGVGAYIIIQMNLVGPLERIIRAMMQQSIEILREKVREWVGPVDGPIKVAWELEEVDRRGRENQKKE</sequence>
<accession>A0A1U7LLY7</accession>
<evidence type="ECO:0000256" key="2">
    <source>
        <dbReference type="ARBA" id="ARBA00022741"/>
    </source>
</evidence>
<gene>
    <name evidence="8" type="primary">SEY1</name>
    <name evidence="11" type="ORF">NEOLI_003797</name>
</gene>
<evidence type="ECO:0000313" key="11">
    <source>
        <dbReference type="EMBL" id="OLL23674.1"/>
    </source>
</evidence>
<dbReference type="PANTHER" id="PTHR45923">
    <property type="entry name" value="PROTEIN SEY1"/>
    <property type="match status" value="1"/>
</dbReference>